<sequence length="156" mass="17260">MPYTSPPFPRPPFTLLFPPTLYAVTALYFGPKQGSSSLDDIAKDPEWGLKKLSYIVPILGGVVAPVNSQILLTRCDFIVSSVRDWGLFGLNFGLRIVSVRHMEPLPPSSTTGEGIVKPARRRWCVKNGGDDTGGDRAAAWEVICGLIRWSEYVEFF</sequence>
<organism evidence="1 2">
    <name type="scientific">Periconia macrospinosa</name>
    <dbReference type="NCBI Taxonomy" id="97972"/>
    <lineage>
        <taxon>Eukaryota</taxon>
        <taxon>Fungi</taxon>
        <taxon>Dikarya</taxon>
        <taxon>Ascomycota</taxon>
        <taxon>Pezizomycotina</taxon>
        <taxon>Dothideomycetes</taxon>
        <taxon>Pleosporomycetidae</taxon>
        <taxon>Pleosporales</taxon>
        <taxon>Massarineae</taxon>
        <taxon>Periconiaceae</taxon>
        <taxon>Periconia</taxon>
    </lineage>
</organism>
<dbReference type="EMBL" id="KZ805335">
    <property type="protein sequence ID" value="PVI03093.1"/>
    <property type="molecule type" value="Genomic_DNA"/>
</dbReference>
<reference evidence="1 2" key="1">
    <citation type="journal article" date="2018" name="Sci. Rep.">
        <title>Comparative genomics provides insights into the lifestyle and reveals functional heterogeneity of dark septate endophytic fungi.</title>
        <authorList>
            <person name="Knapp D.G."/>
            <person name="Nemeth J.B."/>
            <person name="Barry K."/>
            <person name="Hainaut M."/>
            <person name="Henrissat B."/>
            <person name="Johnson J."/>
            <person name="Kuo A."/>
            <person name="Lim J.H.P."/>
            <person name="Lipzen A."/>
            <person name="Nolan M."/>
            <person name="Ohm R.A."/>
            <person name="Tamas L."/>
            <person name="Grigoriev I.V."/>
            <person name="Spatafora J.W."/>
            <person name="Nagy L.G."/>
            <person name="Kovacs G.M."/>
        </authorList>
    </citation>
    <scope>NUCLEOTIDE SEQUENCE [LARGE SCALE GENOMIC DNA]</scope>
    <source>
        <strain evidence="1 2">DSE2036</strain>
    </source>
</reference>
<proteinExistence type="predicted"/>
<dbReference type="Proteomes" id="UP000244855">
    <property type="component" value="Unassembled WGS sequence"/>
</dbReference>
<dbReference type="AlphaFoldDB" id="A0A2V1DXM3"/>
<dbReference type="OrthoDB" id="1862401at2759"/>
<evidence type="ECO:0000313" key="2">
    <source>
        <dbReference type="Proteomes" id="UP000244855"/>
    </source>
</evidence>
<accession>A0A2V1DXM3</accession>
<gene>
    <name evidence="1" type="ORF">DM02DRAFT_626142</name>
</gene>
<name>A0A2V1DXM3_9PLEO</name>
<evidence type="ECO:0000313" key="1">
    <source>
        <dbReference type="EMBL" id="PVI03093.1"/>
    </source>
</evidence>
<keyword evidence="2" id="KW-1185">Reference proteome</keyword>
<protein>
    <submittedName>
        <fullName evidence="1">Uncharacterized protein</fullName>
    </submittedName>
</protein>